<gene>
    <name evidence="1" type="ORF">LZC95_30015</name>
</gene>
<dbReference type="InterPro" id="IPR036412">
    <property type="entry name" value="HAD-like_sf"/>
</dbReference>
<sequence length="198" mass="21920">MPQAIVFDLFGVIALHQSAEDKQRLERLAGAPPRTFWESYWALRKPYDAGQTSVDYWATMGRRLGVNYDAATVKALIDADLASWTGVDPTMVDLLGDLSAAGRKLGLLSNIIEDLVPVFEAKHGSWLSRFHARTYSCQIGVAKPDHDAYRIAAARLGVEPRDCIFIDDNENNVRAARETGMQAEVFTSPAQVRRLLAA</sequence>
<dbReference type="InterPro" id="IPR006439">
    <property type="entry name" value="HAD-SF_hydro_IA"/>
</dbReference>
<dbReference type="RefSeq" id="WP_394841294.1">
    <property type="nucleotide sequence ID" value="NZ_CP089982.1"/>
</dbReference>
<dbReference type="PANTHER" id="PTHR43611">
    <property type="entry name" value="ALPHA-D-GLUCOSE 1-PHOSPHATE PHOSPHATASE"/>
    <property type="match status" value="1"/>
</dbReference>
<dbReference type="PANTHER" id="PTHR43611:SF3">
    <property type="entry name" value="FLAVIN MONONUCLEOTIDE HYDROLASE 1, CHLOROPLATIC"/>
    <property type="match status" value="1"/>
</dbReference>
<name>A0ABZ2JW28_9BACT</name>
<proteinExistence type="predicted"/>
<dbReference type="InterPro" id="IPR023214">
    <property type="entry name" value="HAD_sf"/>
</dbReference>
<reference evidence="1 2" key="1">
    <citation type="submission" date="2021-12" db="EMBL/GenBank/DDBJ databases">
        <title>Discovery of the Pendulisporaceae a myxobacterial family with distinct sporulation behavior and unique specialized metabolism.</title>
        <authorList>
            <person name="Garcia R."/>
            <person name="Popoff A."/>
            <person name="Bader C.D."/>
            <person name="Loehr J."/>
            <person name="Walesch S."/>
            <person name="Walt C."/>
            <person name="Boldt J."/>
            <person name="Bunk B."/>
            <person name="Haeckl F.J.F.P.J."/>
            <person name="Gunesch A.P."/>
            <person name="Birkelbach J."/>
            <person name="Nuebel U."/>
            <person name="Pietschmann T."/>
            <person name="Bach T."/>
            <person name="Mueller R."/>
        </authorList>
    </citation>
    <scope>NUCLEOTIDE SEQUENCE [LARGE SCALE GENOMIC DNA]</scope>
    <source>
        <strain evidence="1 2">MSr12523</strain>
    </source>
</reference>
<dbReference type="EMBL" id="CP089982">
    <property type="protein sequence ID" value="WXA90676.1"/>
    <property type="molecule type" value="Genomic_DNA"/>
</dbReference>
<accession>A0ABZ2JW28</accession>
<organism evidence="1 2">
    <name type="scientific">Pendulispora brunnea</name>
    <dbReference type="NCBI Taxonomy" id="2905690"/>
    <lineage>
        <taxon>Bacteria</taxon>
        <taxon>Pseudomonadati</taxon>
        <taxon>Myxococcota</taxon>
        <taxon>Myxococcia</taxon>
        <taxon>Myxococcales</taxon>
        <taxon>Sorangiineae</taxon>
        <taxon>Pendulisporaceae</taxon>
        <taxon>Pendulispora</taxon>
    </lineage>
</organism>
<dbReference type="Gene3D" id="3.40.50.1000">
    <property type="entry name" value="HAD superfamily/HAD-like"/>
    <property type="match status" value="1"/>
</dbReference>
<protein>
    <submittedName>
        <fullName evidence="1">HAD family phosphatase</fullName>
    </submittedName>
</protein>
<dbReference type="SUPFAM" id="SSF56784">
    <property type="entry name" value="HAD-like"/>
    <property type="match status" value="1"/>
</dbReference>
<dbReference type="Pfam" id="PF00702">
    <property type="entry name" value="Hydrolase"/>
    <property type="match status" value="1"/>
</dbReference>
<keyword evidence="2" id="KW-1185">Reference proteome</keyword>
<dbReference type="Proteomes" id="UP001379533">
    <property type="component" value="Chromosome"/>
</dbReference>
<dbReference type="CDD" id="cd02603">
    <property type="entry name" value="HAD_sEH-N_like"/>
    <property type="match status" value="1"/>
</dbReference>
<dbReference type="SFLD" id="SFLDS00003">
    <property type="entry name" value="Haloacid_Dehalogenase"/>
    <property type="match status" value="1"/>
</dbReference>
<evidence type="ECO:0000313" key="2">
    <source>
        <dbReference type="Proteomes" id="UP001379533"/>
    </source>
</evidence>
<evidence type="ECO:0000313" key="1">
    <source>
        <dbReference type="EMBL" id="WXA90676.1"/>
    </source>
</evidence>
<dbReference type="NCBIfam" id="TIGR01509">
    <property type="entry name" value="HAD-SF-IA-v3"/>
    <property type="match status" value="1"/>
</dbReference>
<dbReference type="SFLD" id="SFLDG01129">
    <property type="entry name" value="C1.5:_HAD__Beta-PGM__Phosphata"/>
    <property type="match status" value="1"/>
</dbReference>